<dbReference type="EC" id="2.4.2.18" evidence="2 8"/>
<evidence type="ECO:0000256" key="2">
    <source>
        <dbReference type="ARBA" id="ARBA00011948"/>
    </source>
</evidence>
<feature type="domain" description="Glycosyl transferase family 3 N-terminal" evidence="10">
    <location>
        <begin position="3"/>
        <end position="57"/>
    </location>
</feature>
<keyword evidence="7 8" id="KW-0057">Aromatic amino acid biosynthesis</keyword>
<evidence type="ECO:0000256" key="3">
    <source>
        <dbReference type="ARBA" id="ARBA00022605"/>
    </source>
</evidence>
<dbReference type="Gene3D" id="1.20.970.10">
    <property type="entry name" value="Transferase, Pyrimidine Nucleoside Phosphorylase, Chain C"/>
    <property type="match status" value="1"/>
</dbReference>
<feature type="binding site" evidence="8">
    <location>
        <position position="104"/>
    </location>
    <ligand>
        <name>anthranilate</name>
        <dbReference type="ChEBI" id="CHEBI:16567"/>
        <label>1</label>
    </ligand>
</feature>
<dbReference type="SUPFAM" id="SSF47648">
    <property type="entry name" value="Nucleoside phosphorylase/phosphoribosyltransferase N-terminal domain"/>
    <property type="match status" value="1"/>
</dbReference>
<keyword evidence="8" id="KW-0479">Metal-binding</keyword>
<feature type="binding site" evidence="8">
    <location>
        <position position="81"/>
    </location>
    <ligand>
        <name>5-phospho-alpha-D-ribose 1-diphosphate</name>
        <dbReference type="ChEBI" id="CHEBI:58017"/>
    </ligand>
</feature>
<dbReference type="AlphaFoldDB" id="A0A8J7W7J1"/>
<evidence type="ECO:0000256" key="8">
    <source>
        <dbReference type="HAMAP-Rule" id="MF_00211"/>
    </source>
</evidence>
<keyword evidence="5 8" id="KW-0808">Transferase</keyword>
<sequence length="331" mass="33596">MIEGIPLPPGAIGSAFDDLISGCATPAQAGAFLTALRHHTLTGEDLSLCASYLLSHARPLSFEGAEKAVDTCGTGGDHAMTFNISTAAAFVTAGAGIPVLKHGNRAVTSRSGSADLLAELGVAPGLPAGKVGEALRIAGIAFLPAGQYHPVMRSLAPIRSELGFRTIFNILGPLSHPAGPVNRLLGVADPALLHPMAEALRSLGVRRALVVSGAGLDELALHGENRILELKEGTISEYTLLASDLGLSDAPVASFRVENPVESAGIVRLLLGGEEGPCRDIVLLNAAGAIIAGGGAETFPAALSIAEASIDDGRAAECLRLLAGFSGGDLS</sequence>
<comment type="cofactor">
    <cofactor evidence="8">
        <name>Mg(2+)</name>
        <dbReference type="ChEBI" id="CHEBI:18420"/>
    </cofactor>
    <text evidence="8">Binds 2 magnesium ions per monomer.</text>
</comment>
<feature type="binding site" evidence="8">
    <location>
        <begin position="101"/>
        <end position="109"/>
    </location>
    <ligand>
        <name>5-phospho-alpha-D-ribose 1-diphosphate</name>
        <dbReference type="ChEBI" id="CHEBI:58017"/>
    </ligand>
</feature>
<dbReference type="GO" id="GO:0005829">
    <property type="term" value="C:cytosol"/>
    <property type="evidence" value="ECO:0007669"/>
    <property type="project" value="TreeGrafter"/>
</dbReference>
<evidence type="ECO:0000256" key="5">
    <source>
        <dbReference type="ARBA" id="ARBA00022679"/>
    </source>
</evidence>
<evidence type="ECO:0000313" key="11">
    <source>
        <dbReference type="EMBL" id="MBR1369839.1"/>
    </source>
</evidence>
<dbReference type="FunFam" id="3.40.1030.10:FF:000002">
    <property type="entry name" value="Anthranilate phosphoribosyltransferase"/>
    <property type="match status" value="1"/>
</dbReference>
<accession>A0A8J7W7J1</accession>
<comment type="similarity">
    <text evidence="8">Belongs to the anthranilate phosphoribosyltransferase family.</text>
</comment>
<organism evidence="11 12">
    <name type="scientific">Methanocalculus chunghsingensis</name>
    <dbReference type="NCBI Taxonomy" id="156457"/>
    <lineage>
        <taxon>Archaea</taxon>
        <taxon>Methanobacteriati</taxon>
        <taxon>Methanobacteriota</taxon>
        <taxon>Stenosarchaea group</taxon>
        <taxon>Methanomicrobia</taxon>
        <taxon>Methanomicrobiales</taxon>
        <taxon>Methanocalculaceae</taxon>
        <taxon>Methanocalculus</taxon>
    </lineage>
</organism>
<dbReference type="Pfam" id="PF02885">
    <property type="entry name" value="Glycos_trans_3N"/>
    <property type="match status" value="1"/>
</dbReference>
<evidence type="ECO:0000256" key="1">
    <source>
        <dbReference type="ARBA" id="ARBA00004907"/>
    </source>
</evidence>
<evidence type="ECO:0000313" key="12">
    <source>
        <dbReference type="Proteomes" id="UP000730161"/>
    </source>
</evidence>
<evidence type="ECO:0000256" key="6">
    <source>
        <dbReference type="ARBA" id="ARBA00022822"/>
    </source>
</evidence>
<reference evidence="11" key="1">
    <citation type="submission" date="2014-12" db="EMBL/GenBank/DDBJ databases">
        <authorList>
            <person name="Huang H.-H."/>
            <person name="Chen S.-C."/>
            <person name="Lai M.-C."/>
        </authorList>
    </citation>
    <scope>NUCLEOTIDE SEQUENCE</scope>
    <source>
        <strain evidence="11">K1F9705b</strain>
    </source>
</reference>
<comment type="function">
    <text evidence="8">Catalyzes the transfer of the phosphoribosyl group of 5-phosphorylribose-1-pyrophosphate (PRPP) to anthranilate to yield N-(5'-phosphoribosyl)-anthranilate (PRA).</text>
</comment>
<comment type="pathway">
    <text evidence="1 8">Amino-acid biosynthesis; L-tryptophan biosynthesis; L-tryptophan from chorismate: step 2/5.</text>
</comment>
<keyword evidence="12" id="KW-1185">Reference proteome</keyword>
<evidence type="ECO:0000259" key="10">
    <source>
        <dbReference type="Pfam" id="PF02885"/>
    </source>
</evidence>
<dbReference type="GO" id="GO:0004048">
    <property type="term" value="F:anthranilate phosphoribosyltransferase activity"/>
    <property type="evidence" value="ECO:0007669"/>
    <property type="project" value="UniProtKB-UniRule"/>
</dbReference>
<dbReference type="EMBL" id="JWHL01000021">
    <property type="protein sequence ID" value="MBR1369839.1"/>
    <property type="molecule type" value="Genomic_DNA"/>
</dbReference>
<dbReference type="GO" id="GO:0000162">
    <property type="term" value="P:L-tryptophan biosynthetic process"/>
    <property type="evidence" value="ECO:0007669"/>
    <property type="project" value="UniProtKB-UniRule"/>
</dbReference>
<keyword evidence="8" id="KW-0460">Magnesium</keyword>
<dbReference type="NCBIfam" id="TIGR01245">
    <property type="entry name" value="trpD"/>
    <property type="match status" value="1"/>
</dbReference>
<comment type="caution">
    <text evidence="11">The sequence shown here is derived from an EMBL/GenBank/DDBJ whole genome shotgun (WGS) entry which is preliminary data.</text>
</comment>
<feature type="binding site" evidence="8">
    <location>
        <position position="113"/>
    </location>
    <ligand>
        <name>5-phospho-alpha-D-ribose 1-diphosphate</name>
        <dbReference type="ChEBI" id="CHEBI:58017"/>
    </ligand>
</feature>
<comment type="catalytic activity">
    <reaction evidence="8">
        <text>N-(5-phospho-beta-D-ribosyl)anthranilate + diphosphate = 5-phospho-alpha-D-ribose 1-diphosphate + anthranilate</text>
        <dbReference type="Rhea" id="RHEA:11768"/>
        <dbReference type="ChEBI" id="CHEBI:16567"/>
        <dbReference type="ChEBI" id="CHEBI:18277"/>
        <dbReference type="ChEBI" id="CHEBI:33019"/>
        <dbReference type="ChEBI" id="CHEBI:58017"/>
        <dbReference type="EC" id="2.4.2.18"/>
    </reaction>
</comment>
<dbReference type="SUPFAM" id="SSF52418">
    <property type="entry name" value="Nucleoside phosphorylase/phosphoribosyltransferase catalytic domain"/>
    <property type="match status" value="1"/>
</dbReference>
<name>A0A8J7W7J1_9EURY</name>
<dbReference type="Gene3D" id="3.40.1030.10">
    <property type="entry name" value="Nucleoside phosphorylase/phosphoribosyltransferase catalytic domain"/>
    <property type="match status" value="1"/>
</dbReference>
<evidence type="ECO:0000256" key="4">
    <source>
        <dbReference type="ARBA" id="ARBA00022676"/>
    </source>
</evidence>
<feature type="binding site" evidence="8">
    <location>
        <position position="217"/>
    </location>
    <ligand>
        <name>Mg(2+)</name>
        <dbReference type="ChEBI" id="CHEBI:18420"/>
        <label>2</label>
    </ligand>
</feature>
<dbReference type="InterPro" id="IPR005940">
    <property type="entry name" value="Anthranilate_Pribosyl_Tfrase"/>
</dbReference>
<gene>
    <name evidence="8" type="primary">trpD</name>
    <name evidence="11" type="ORF">RJ53_10265</name>
</gene>
<keyword evidence="3 8" id="KW-0028">Amino-acid biosynthesis</keyword>
<keyword evidence="6 8" id="KW-0822">Tryptophan biosynthesis</keyword>
<feature type="binding site" evidence="8">
    <location>
        <position position="159"/>
    </location>
    <ligand>
        <name>anthranilate</name>
        <dbReference type="ChEBI" id="CHEBI:16567"/>
        <label>2</label>
    </ligand>
</feature>
<feature type="domain" description="Glycosyl transferase family 3" evidence="9">
    <location>
        <begin position="67"/>
        <end position="315"/>
    </location>
</feature>
<dbReference type="PANTHER" id="PTHR43285:SF2">
    <property type="entry name" value="ANTHRANILATE PHOSPHORIBOSYLTRANSFERASE"/>
    <property type="match status" value="1"/>
</dbReference>
<feature type="binding site" evidence="8">
    <location>
        <begin position="83"/>
        <end position="86"/>
    </location>
    <ligand>
        <name>5-phospho-alpha-D-ribose 1-diphosphate</name>
        <dbReference type="ChEBI" id="CHEBI:58017"/>
    </ligand>
</feature>
<protein>
    <recommendedName>
        <fullName evidence="2 8">Anthranilate phosphoribosyltransferase</fullName>
        <ecNumber evidence="2 8">2.4.2.18</ecNumber>
    </recommendedName>
</protein>
<dbReference type="PANTHER" id="PTHR43285">
    <property type="entry name" value="ANTHRANILATE PHOSPHORIBOSYLTRANSFERASE"/>
    <property type="match status" value="1"/>
</dbReference>
<evidence type="ECO:0000259" key="9">
    <source>
        <dbReference type="Pfam" id="PF00591"/>
    </source>
</evidence>
<feature type="binding site" evidence="8">
    <location>
        <position position="73"/>
    </location>
    <ligand>
        <name>5-phospho-alpha-D-ribose 1-diphosphate</name>
        <dbReference type="ChEBI" id="CHEBI:58017"/>
    </ligand>
</feature>
<feature type="binding site" evidence="8">
    <location>
        <begin position="76"/>
        <end position="77"/>
    </location>
    <ligand>
        <name>5-phospho-alpha-D-ribose 1-diphosphate</name>
        <dbReference type="ChEBI" id="CHEBI:58017"/>
    </ligand>
</feature>
<dbReference type="InterPro" id="IPR000312">
    <property type="entry name" value="Glycosyl_Trfase_fam3"/>
</dbReference>
<dbReference type="InterPro" id="IPR017459">
    <property type="entry name" value="Glycosyl_Trfase_fam3_N_dom"/>
</dbReference>
<dbReference type="HAMAP" id="MF_00211">
    <property type="entry name" value="TrpD"/>
    <property type="match status" value="1"/>
</dbReference>
<dbReference type="Proteomes" id="UP000730161">
    <property type="component" value="Unassembled WGS sequence"/>
</dbReference>
<dbReference type="InterPro" id="IPR035902">
    <property type="entry name" value="Nuc_phospho_transferase"/>
</dbReference>
<comment type="caution">
    <text evidence="8">Lacks conserved residue(s) required for the propagation of feature annotation.</text>
</comment>
<dbReference type="GO" id="GO:0000287">
    <property type="term" value="F:magnesium ion binding"/>
    <property type="evidence" value="ECO:0007669"/>
    <property type="project" value="UniProtKB-UniRule"/>
</dbReference>
<feature type="binding site" evidence="8">
    <location>
        <position position="85"/>
    </location>
    <ligand>
        <name>Mg(2+)</name>
        <dbReference type="ChEBI" id="CHEBI:18420"/>
        <label>1</label>
    </ligand>
</feature>
<feature type="binding site" evidence="8">
    <location>
        <position position="218"/>
    </location>
    <ligand>
        <name>Mg(2+)</name>
        <dbReference type="ChEBI" id="CHEBI:18420"/>
        <label>1</label>
    </ligand>
</feature>
<proteinExistence type="inferred from homology"/>
<evidence type="ECO:0000256" key="7">
    <source>
        <dbReference type="ARBA" id="ARBA00023141"/>
    </source>
</evidence>
<dbReference type="Pfam" id="PF00591">
    <property type="entry name" value="Glycos_transf_3"/>
    <property type="match status" value="1"/>
</dbReference>
<feature type="binding site" evidence="8">
    <location>
        <position position="218"/>
    </location>
    <ligand>
        <name>Mg(2+)</name>
        <dbReference type="ChEBI" id="CHEBI:18420"/>
        <label>2</label>
    </ligand>
</feature>
<dbReference type="UniPathway" id="UPA00035">
    <property type="reaction ID" value="UER00041"/>
</dbReference>
<comment type="subunit">
    <text evidence="8">Homodimer.</text>
</comment>
<dbReference type="InterPro" id="IPR036320">
    <property type="entry name" value="Glycosyl_Trfase_fam3_N_dom_sf"/>
</dbReference>
<feature type="binding site" evidence="8">
    <location>
        <position position="73"/>
    </location>
    <ligand>
        <name>anthranilate</name>
        <dbReference type="ChEBI" id="CHEBI:16567"/>
        <label>1</label>
    </ligand>
</feature>
<keyword evidence="4 8" id="KW-0328">Glycosyltransferase</keyword>